<dbReference type="AlphaFoldDB" id="A0A6M1SRG3"/>
<gene>
    <name evidence="1" type="ORF">G3570_01715</name>
</gene>
<protein>
    <submittedName>
        <fullName evidence="1">Uncharacterized protein</fullName>
    </submittedName>
</protein>
<evidence type="ECO:0000313" key="2">
    <source>
        <dbReference type="Proteomes" id="UP000473278"/>
    </source>
</evidence>
<keyword evidence="2" id="KW-1185">Reference proteome</keyword>
<organism evidence="1 2">
    <name type="scientific">Halalkalibaculum roseum</name>
    <dbReference type="NCBI Taxonomy" id="2709311"/>
    <lineage>
        <taxon>Bacteria</taxon>
        <taxon>Pseudomonadati</taxon>
        <taxon>Balneolota</taxon>
        <taxon>Balneolia</taxon>
        <taxon>Balneolales</taxon>
        <taxon>Balneolaceae</taxon>
        <taxon>Halalkalibaculum</taxon>
    </lineage>
</organism>
<comment type="caution">
    <text evidence="1">The sequence shown here is derived from an EMBL/GenBank/DDBJ whole genome shotgun (WGS) entry which is preliminary data.</text>
</comment>
<dbReference type="EMBL" id="JAALLT010000001">
    <property type="protein sequence ID" value="NGP75332.1"/>
    <property type="molecule type" value="Genomic_DNA"/>
</dbReference>
<dbReference type="RefSeq" id="WP_165138547.1">
    <property type="nucleotide sequence ID" value="NZ_JAALLT010000001.1"/>
</dbReference>
<proteinExistence type="predicted"/>
<dbReference type="Proteomes" id="UP000473278">
    <property type="component" value="Unassembled WGS sequence"/>
</dbReference>
<sequence length="83" mass="9740">MDIKFVEREKINTSKKRSSKFKPLLEALDNLEVGGDAIEINYKDDKSVNSMRTAVYQYNQDRGVKIKSGKDSKNKKIYFYREK</sequence>
<name>A0A6M1SRG3_9BACT</name>
<reference evidence="1 2" key="1">
    <citation type="submission" date="2020-02" db="EMBL/GenBank/DDBJ databases">
        <title>Balneolaceae bacterium YR4-1, complete genome.</title>
        <authorList>
            <person name="Li Y."/>
            <person name="Wu S."/>
        </authorList>
    </citation>
    <scope>NUCLEOTIDE SEQUENCE [LARGE SCALE GENOMIC DNA]</scope>
    <source>
        <strain evidence="1 2">YR4-1</strain>
    </source>
</reference>
<accession>A0A6M1SRG3</accession>
<evidence type="ECO:0000313" key="1">
    <source>
        <dbReference type="EMBL" id="NGP75332.1"/>
    </source>
</evidence>